<comment type="subcellular location">
    <subcellularLocation>
        <location evidence="1">Nucleus</location>
    </subcellularLocation>
</comment>
<keyword evidence="9" id="KW-0805">Transcription regulation</keyword>
<evidence type="ECO:0000256" key="5">
    <source>
        <dbReference type="ARBA" id="ARBA00022723"/>
    </source>
</evidence>
<feature type="domain" description="SET" evidence="16">
    <location>
        <begin position="94"/>
        <end position="207"/>
    </location>
</feature>
<evidence type="ECO:0000256" key="13">
    <source>
        <dbReference type="PROSITE-ProRule" id="PRU00042"/>
    </source>
</evidence>
<evidence type="ECO:0000256" key="10">
    <source>
        <dbReference type="ARBA" id="ARBA00023125"/>
    </source>
</evidence>
<keyword evidence="5" id="KW-0479">Metal-binding</keyword>
<name>A0A9P0A3F9_BEMTA</name>
<feature type="domain" description="C2H2-type" evidence="15">
    <location>
        <begin position="638"/>
        <end position="665"/>
    </location>
</feature>
<feature type="domain" description="C2H2-type" evidence="15">
    <location>
        <begin position="330"/>
        <end position="357"/>
    </location>
</feature>
<feature type="domain" description="C2H2-type" evidence="15">
    <location>
        <begin position="358"/>
        <end position="385"/>
    </location>
</feature>
<keyword evidence="2" id="KW-0489">Methyltransferase</keyword>
<feature type="region of interest" description="Disordered" evidence="14">
    <location>
        <begin position="1"/>
        <end position="35"/>
    </location>
</feature>
<keyword evidence="3" id="KW-0808">Transferase</keyword>
<dbReference type="Gene3D" id="2.170.270.10">
    <property type="entry name" value="SET domain"/>
    <property type="match status" value="1"/>
</dbReference>
<dbReference type="InterPro" id="IPR044417">
    <property type="entry name" value="PRDM7_9_PR-SET"/>
</dbReference>
<dbReference type="GO" id="GO:0003677">
    <property type="term" value="F:DNA binding"/>
    <property type="evidence" value="ECO:0007669"/>
    <property type="project" value="UniProtKB-KW"/>
</dbReference>
<dbReference type="PROSITE" id="PS50157">
    <property type="entry name" value="ZINC_FINGER_C2H2_2"/>
    <property type="match status" value="12"/>
</dbReference>
<dbReference type="FunFam" id="3.30.160.60:FF:000702">
    <property type="entry name" value="Transcription factor E4F1 isoform 1"/>
    <property type="match status" value="8"/>
</dbReference>
<evidence type="ECO:0000313" key="18">
    <source>
        <dbReference type="Proteomes" id="UP001152759"/>
    </source>
</evidence>
<keyword evidence="11" id="KW-0804">Transcription</keyword>
<evidence type="ECO:0000256" key="6">
    <source>
        <dbReference type="ARBA" id="ARBA00022737"/>
    </source>
</evidence>
<protein>
    <recommendedName>
        <fullName evidence="19">PRDM9</fullName>
    </recommendedName>
</protein>
<keyword evidence="18" id="KW-1185">Reference proteome</keyword>
<feature type="domain" description="C2H2-type" evidence="15">
    <location>
        <begin position="470"/>
        <end position="497"/>
    </location>
</feature>
<evidence type="ECO:0000259" key="16">
    <source>
        <dbReference type="PROSITE" id="PS50280"/>
    </source>
</evidence>
<dbReference type="Pfam" id="PF00096">
    <property type="entry name" value="zf-C2H2"/>
    <property type="match status" value="12"/>
</dbReference>
<feature type="domain" description="C2H2-type" evidence="15">
    <location>
        <begin position="554"/>
        <end position="581"/>
    </location>
</feature>
<evidence type="ECO:0000256" key="2">
    <source>
        <dbReference type="ARBA" id="ARBA00022603"/>
    </source>
</evidence>
<evidence type="ECO:0008006" key="19">
    <source>
        <dbReference type="Google" id="ProtNLM"/>
    </source>
</evidence>
<dbReference type="InterPro" id="IPR046341">
    <property type="entry name" value="SET_dom_sf"/>
</dbReference>
<evidence type="ECO:0000256" key="1">
    <source>
        <dbReference type="ARBA" id="ARBA00004123"/>
    </source>
</evidence>
<dbReference type="PROSITE" id="PS50280">
    <property type="entry name" value="SET"/>
    <property type="match status" value="1"/>
</dbReference>
<keyword evidence="6" id="KW-0677">Repeat</keyword>
<proteinExistence type="predicted"/>
<keyword evidence="10" id="KW-0238">DNA-binding</keyword>
<dbReference type="SUPFAM" id="SSF57667">
    <property type="entry name" value="beta-beta-alpha zinc fingers"/>
    <property type="match status" value="7"/>
</dbReference>
<dbReference type="CDD" id="cd19193">
    <property type="entry name" value="PR-SET_PRDM7_9"/>
    <property type="match status" value="1"/>
</dbReference>
<dbReference type="AlphaFoldDB" id="A0A9P0A3F9"/>
<dbReference type="GO" id="GO:0005634">
    <property type="term" value="C:nucleus"/>
    <property type="evidence" value="ECO:0007669"/>
    <property type="project" value="UniProtKB-SubCell"/>
</dbReference>
<sequence>MMKKRRRIGTNPPVAMTKSSVLTGESSGGRYPRRALAPKNYKEPSVPDEDTLIYCDSCHDVFEGGCKIHMLHIKDTPVPIDKDDKLRALKTVPEGLMVGVSSIPGAGDGVWTTKTIKKDSLFGPYEGVFRKKTEDGSTNYSWEIKKERKPIGFVDAQDIATSNWMRFVNCARSTYEQNLVAHQYKGKIYYRAFDDIPSNRELFVYYGSHFAEEQLGIENFKENKDLPQSVFLCPHCALGYSSLMHLQNHSKVCRMRFLSEEEKEKLKQKKLPQSPTLNLCSFDVCVVCNSRVLPCGTAQKTSKKCDNCVFKDEESVLLPMKKTGDKNRPFYCTYCNKKFTESSNLNNHLRTHTGDRPFSCTYCDKKFTQSGALNRHLRTHTGDKPFSCTYCDKKFTQSGTLNKHLRTHTGDKPFSCTYCDKKFTESGHLNNHLRTHTGDKPFPCTYCDKKFTQSSHLDSHLRTHTGDKPFSCTYCDKKFAESGHLNNHLRTHTGDKPFSCTYCDKKFTESGHLNNHLRTHTGDKPFSCTYCDKKFTESGTLNRHLRTHTGDKPFSCTYCNKKFTESGTLNRHLRTHTGDKPFSCTYCDKKFTVSGTLNKHLRTHTGDKPFSCTYCDKKFTESGHLNNHLRTHTGDKPFPGTYCDKKFTESGHLNNHLRTHTGDKPFSCTYCDKKFTESSKHLRTHTVGKSFS</sequence>
<dbReference type="FunFam" id="3.30.160.60:FF:000100">
    <property type="entry name" value="Zinc finger 45-like"/>
    <property type="match status" value="1"/>
</dbReference>
<feature type="domain" description="C2H2-type" evidence="15">
    <location>
        <begin position="414"/>
        <end position="441"/>
    </location>
</feature>
<dbReference type="PROSITE" id="PS00028">
    <property type="entry name" value="ZINC_FINGER_C2H2_1"/>
    <property type="match status" value="11"/>
</dbReference>
<feature type="domain" description="C2H2-type" evidence="15">
    <location>
        <begin position="610"/>
        <end position="637"/>
    </location>
</feature>
<dbReference type="GO" id="GO:0042054">
    <property type="term" value="F:histone methyltransferase activity"/>
    <property type="evidence" value="ECO:0007669"/>
    <property type="project" value="InterPro"/>
</dbReference>
<feature type="domain" description="C2H2-type" evidence="15">
    <location>
        <begin position="442"/>
        <end position="469"/>
    </location>
</feature>
<dbReference type="Proteomes" id="UP001152759">
    <property type="component" value="Chromosome 10"/>
</dbReference>
<dbReference type="PANTHER" id="PTHR24394:SF48">
    <property type="entry name" value="ZINC FINGER PROTEIN 771"/>
    <property type="match status" value="1"/>
</dbReference>
<dbReference type="PANTHER" id="PTHR24394">
    <property type="entry name" value="ZINC FINGER PROTEIN"/>
    <property type="match status" value="1"/>
</dbReference>
<keyword evidence="4" id="KW-0949">S-adenosyl-L-methionine</keyword>
<keyword evidence="8" id="KW-0862">Zinc</keyword>
<feature type="domain" description="C2H2-type" evidence="15">
    <location>
        <begin position="582"/>
        <end position="609"/>
    </location>
</feature>
<dbReference type="SUPFAM" id="SSF82199">
    <property type="entry name" value="SET domain"/>
    <property type="match status" value="1"/>
</dbReference>
<dbReference type="GO" id="GO:0008170">
    <property type="term" value="F:N-methyltransferase activity"/>
    <property type="evidence" value="ECO:0007669"/>
    <property type="project" value="UniProtKB-ARBA"/>
</dbReference>
<evidence type="ECO:0000259" key="15">
    <source>
        <dbReference type="PROSITE" id="PS50157"/>
    </source>
</evidence>
<evidence type="ECO:0000256" key="7">
    <source>
        <dbReference type="ARBA" id="ARBA00022771"/>
    </source>
</evidence>
<dbReference type="SMART" id="SM00355">
    <property type="entry name" value="ZnF_C2H2"/>
    <property type="match status" value="14"/>
</dbReference>
<feature type="domain" description="C2H2-type" evidence="15">
    <location>
        <begin position="386"/>
        <end position="413"/>
    </location>
</feature>
<evidence type="ECO:0000256" key="14">
    <source>
        <dbReference type="SAM" id="MobiDB-lite"/>
    </source>
</evidence>
<evidence type="ECO:0000256" key="4">
    <source>
        <dbReference type="ARBA" id="ARBA00022691"/>
    </source>
</evidence>
<dbReference type="InterPro" id="IPR013087">
    <property type="entry name" value="Znf_C2H2_type"/>
</dbReference>
<evidence type="ECO:0000256" key="8">
    <source>
        <dbReference type="ARBA" id="ARBA00022833"/>
    </source>
</evidence>
<keyword evidence="12" id="KW-0539">Nucleus</keyword>
<dbReference type="SMART" id="SM00317">
    <property type="entry name" value="SET"/>
    <property type="match status" value="1"/>
</dbReference>
<dbReference type="Pfam" id="PF21549">
    <property type="entry name" value="PRDM2_PR"/>
    <property type="match status" value="1"/>
</dbReference>
<evidence type="ECO:0000313" key="17">
    <source>
        <dbReference type="EMBL" id="CAH0383156.1"/>
    </source>
</evidence>
<evidence type="ECO:0000256" key="12">
    <source>
        <dbReference type="ARBA" id="ARBA00023242"/>
    </source>
</evidence>
<dbReference type="InterPro" id="IPR036236">
    <property type="entry name" value="Znf_C2H2_sf"/>
</dbReference>
<dbReference type="GO" id="GO:0008270">
    <property type="term" value="F:zinc ion binding"/>
    <property type="evidence" value="ECO:0007669"/>
    <property type="project" value="UniProtKB-KW"/>
</dbReference>
<dbReference type="Gene3D" id="3.30.160.60">
    <property type="entry name" value="Classic Zinc Finger"/>
    <property type="match status" value="13"/>
</dbReference>
<dbReference type="InterPro" id="IPR001214">
    <property type="entry name" value="SET_dom"/>
</dbReference>
<dbReference type="FunFam" id="3.30.160.60:FF:000450">
    <property type="entry name" value="PR domain zinc finger protein 14"/>
    <property type="match status" value="1"/>
</dbReference>
<evidence type="ECO:0000256" key="9">
    <source>
        <dbReference type="ARBA" id="ARBA00023015"/>
    </source>
</evidence>
<feature type="domain" description="C2H2-type" evidence="15">
    <location>
        <begin position="498"/>
        <end position="525"/>
    </location>
</feature>
<dbReference type="FunFam" id="3.30.160.60:FF:000145">
    <property type="entry name" value="Zinc finger protein 574"/>
    <property type="match status" value="1"/>
</dbReference>
<dbReference type="GO" id="GO:0008757">
    <property type="term" value="F:S-adenosylmethionine-dependent methyltransferase activity"/>
    <property type="evidence" value="ECO:0007669"/>
    <property type="project" value="UniProtKB-ARBA"/>
</dbReference>
<dbReference type="FunFam" id="3.30.160.60:FF:000733">
    <property type="entry name" value="Zinc finger protein 236 variant"/>
    <property type="match status" value="1"/>
</dbReference>
<accession>A0A9P0A3F9</accession>
<gene>
    <name evidence="17" type="ORF">BEMITA_LOCUS2627</name>
</gene>
<keyword evidence="7 13" id="KW-0863">Zinc-finger</keyword>
<feature type="domain" description="C2H2-type" evidence="15">
    <location>
        <begin position="526"/>
        <end position="553"/>
    </location>
</feature>
<organism evidence="17 18">
    <name type="scientific">Bemisia tabaci</name>
    <name type="common">Sweetpotato whitefly</name>
    <name type="synonym">Aleurodes tabaci</name>
    <dbReference type="NCBI Taxonomy" id="7038"/>
    <lineage>
        <taxon>Eukaryota</taxon>
        <taxon>Metazoa</taxon>
        <taxon>Ecdysozoa</taxon>
        <taxon>Arthropoda</taxon>
        <taxon>Hexapoda</taxon>
        <taxon>Insecta</taxon>
        <taxon>Pterygota</taxon>
        <taxon>Neoptera</taxon>
        <taxon>Paraneoptera</taxon>
        <taxon>Hemiptera</taxon>
        <taxon>Sternorrhyncha</taxon>
        <taxon>Aleyrodoidea</taxon>
        <taxon>Aleyrodidae</taxon>
        <taxon>Aleyrodinae</taxon>
        <taxon>Bemisia</taxon>
    </lineage>
</organism>
<evidence type="ECO:0000256" key="3">
    <source>
        <dbReference type="ARBA" id="ARBA00022679"/>
    </source>
</evidence>
<dbReference type="GO" id="GO:0032259">
    <property type="term" value="P:methylation"/>
    <property type="evidence" value="ECO:0007669"/>
    <property type="project" value="UniProtKB-KW"/>
</dbReference>
<dbReference type="EMBL" id="OU963871">
    <property type="protein sequence ID" value="CAH0383156.1"/>
    <property type="molecule type" value="Genomic_DNA"/>
</dbReference>
<evidence type="ECO:0000256" key="11">
    <source>
        <dbReference type="ARBA" id="ARBA00023163"/>
    </source>
</evidence>
<reference evidence="17" key="1">
    <citation type="submission" date="2021-12" db="EMBL/GenBank/DDBJ databases">
        <authorList>
            <person name="King R."/>
        </authorList>
    </citation>
    <scope>NUCLEOTIDE SEQUENCE</scope>
</reference>
<dbReference type="GO" id="GO:0000981">
    <property type="term" value="F:DNA-binding transcription factor activity, RNA polymerase II-specific"/>
    <property type="evidence" value="ECO:0007669"/>
    <property type="project" value="TreeGrafter"/>
</dbReference>